<gene>
    <name evidence="2" type="ORF">F7O44_27985</name>
</gene>
<dbReference type="Pfam" id="PF04954">
    <property type="entry name" value="SIP"/>
    <property type="match status" value="1"/>
</dbReference>
<organism evidence="2 3">
    <name type="scientific">Phytoactinopolyspora mesophila</name>
    <dbReference type="NCBI Taxonomy" id="2650750"/>
    <lineage>
        <taxon>Bacteria</taxon>
        <taxon>Bacillati</taxon>
        <taxon>Actinomycetota</taxon>
        <taxon>Actinomycetes</taxon>
        <taxon>Jiangellales</taxon>
        <taxon>Jiangellaceae</taxon>
        <taxon>Phytoactinopolyspora</taxon>
    </lineage>
</organism>
<dbReference type="InterPro" id="IPR017938">
    <property type="entry name" value="Riboflavin_synthase-like_b-brl"/>
</dbReference>
<dbReference type="FunFam" id="2.40.30.10:FF:000131">
    <property type="entry name" value="NADPH-dependent ferric siderophore reductase"/>
    <property type="match status" value="1"/>
</dbReference>
<proteinExistence type="predicted"/>
<dbReference type="GO" id="GO:0016491">
    <property type="term" value="F:oxidoreductase activity"/>
    <property type="evidence" value="ECO:0007669"/>
    <property type="project" value="InterPro"/>
</dbReference>
<dbReference type="Gene3D" id="3.40.50.80">
    <property type="entry name" value="Nucleotide-binding domain of ferredoxin-NADP reductase (FNR) module"/>
    <property type="match status" value="1"/>
</dbReference>
<dbReference type="EMBL" id="WLZY01000015">
    <property type="protein sequence ID" value="NDL60921.1"/>
    <property type="molecule type" value="Genomic_DNA"/>
</dbReference>
<evidence type="ECO:0000259" key="1">
    <source>
        <dbReference type="PROSITE" id="PS51384"/>
    </source>
</evidence>
<dbReference type="InterPro" id="IPR039261">
    <property type="entry name" value="FNR_nucleotide-bd"/>
</dbReference>
<dbReference type="InterPro" id="IPR039374">
    <property type="entry name" value="SIP_fam"/>
</dbReference>
<comment type="caution">
    <text evidence="2">The sequence shown here is derived from an EMBL/GenBank/DDBJ whole genome shotgun (WGS) entry which is preliminary data.</text>
</comment>
<feature type="domain" description="FAD-binding FR-type" evidence="1">
    <location>
        <begin position="12"/>
        <end position="137"/>
    </location>
</feature>
<dbReference type="Gene3D" id="2.40.30.10">
    <property type="entry name" value="Translation factors"/>
    <property type="match status" value="1"/>
</dbReference>
<dbReference type="InterPro" id="IPR013113">
    <property type="entry name" value="SIP_FAD-bd"/>
</dbReference>
<dbReference type="PROSITE" id="PS51384">
    <property type="entry name" value="FAD_FR"/>
    <property type="match status" value="1"/>
</dbReference>
<keyword evidence="3" id="KW-1185">Reference proteome</keyword>
<reference evidence="2 3" key="1">
    <citation type="submission" date="2019-11" db="EMBL/GenBank/DDBJ databases">
        <authorList>
            <person name="Li X.-J."/>
            <person name="Feng X.-M."/>
        </authorList>
    </citation>
    <scope>NUCLEOTIDE SEQUENCE [LARGE SCALE GENOMIC DNA]</scope>
    <source>
        <strain evidence="2 3">XMNu-373</strain>
    </source>
</reference>
<dbReference type="InterPro" id="IPR017927">
    <property type="entry name" value="FAD-bd_FR_type"/>
</dbReference>
<evidence type="ECO:0000313" key="3">
    <source>
        <dbReference type="Proteomes" id="UP000460435"/>
    </source>
</evidence>
<dbReference type="SUPFAM" id="SSF63380">
    <property type="entry name" value="Riboflavin synthase domain-like"/>
    <property type="match status" value="1"/>
</dbReference>
<name>A0A7K3MC76_9ACTN</name>
<dbReference type="PANTHER" id="PTHR30157">
    <property type="entry name" value="FERRIC REDUCTASE, NADPH-DEPENDENT"/>
    <property type="match status" value="1"/>
</dbReference>
<dbReference type="PANTHER" id="PTHR30157:SF0">
    <property type="entry name" value="NADPH-DEPENDENT FERRIC-CHELATE REDUCTASE"/>
    <property type="match status" value="1"/>
</dbReference>
<dbReference type="AlphaFoldDB" id="A0A7K3MC76"/>
<dbReference type="InterPro" id="IPR007037">
    <property type="entry name" value="SIP_rossman_dom"/>
</dbReference>
<accession>A0A7K3MC76</accession>
<dbReference type="Proteomes" id="UP000460435">
    <property type="component" value="Unassembled WGS sequence"/>
</dbReference>
<protein>
    <submittedName>
        <fullName evidence="2">Siderophore-interacting protein</fullName>
    </submittedName>
</protein>
<dbReference type="Pfam" id="PF08021">
    <property type="entry name" value="FAD_binding_9"/>
    <property type="match status" value="1"/>
</dbReference>
<evidence type="ECO:0000313" key="2">
    <source>
        <dbReference type="EMBL" id="NDL60921.1"/>
    </source>
</evidence>
<sequence>MAQSDRPARRPRRITRLEVVRTEQLTPHMIRIVAGGAGFADFADNEFTDSYVKLLFLHPDAQYPNPMDIAEVQATMPREHWPVTRTYTVRYVDQAAGEIAIDFVIHGDDGLAAPWAARAQPGDQISFFGPGGAYAPSPQADWHLLAGDEAALPAISTALEAMPDGAPVTAIIEVAGPDEEQPLFTKADATITWLHRDGHPAGDVSRLVEAVKAVPWRPGRPHVFIHGESGLVKGLRHYLLNERGVERDLLSLSGYWRAGLIEDDFQAWKKDERARGSEAVLA</sequence>
<dbReference type="RefSeq" id="WP_162453629.1">
    <property type="nucleotide sequence ID" value="NZ_WLZY01000015.1"/>
</dbReference>
<dbReference type="CDD" id="cd06193">
    <property type="entry name" value="siderophore_interacting"/>
    <property type="match status" value="1"/>
</dbReference>